<dbReference type="InterPro" id="IPR036084">
    <property type="entry name" value="Ser_inhib-like_sf"/>
</dbReference>
<dbReference type="InterPro" id="IPR002919">
    <property type="entry name" value="TIL_dom"/>
</dbReference>
<sequence>ADKCKSKTCQCPAGKVESETGKCIDVSYCAAQSREKRQTRPLAQIPGIISQVNCLIRGNCPTPRPTPRPPPPPPPQPCGRNERRYVCGTACEPTCATPYPTCTSQCVPNVCQCETGYIRYTGSCIPKYACPTTRPVVVVVPPPPPPVYPGRYLTYYIPPYQPYYGQQFRYYTCSPYEYYVQCIPCEPVCNSNYYLCYQYCVDGCTCRPGLVRDMFTNNCVYSYYCPKVYRSG</sequence>
<accession>A0A7I5EBN9</accession>
<dbReference type="GO" id="GO:0004867">
    <property type="term" value="F:serine-type endopeptidase inhibitor activity"/>
    <property type="evidence" value="ECO:0007669"/>
    <property type="project" value="UniProtKB-KW"/>
</dbReference>
<dbReference type="OrthoDB" id="5833623at2759"/>
<dbReference type="Gene3D" id="2.10.25.10">
    <property type="entry name" value="Laminin"/>
    <property type="match status" value="2"/>
</dbReference>
<keyword evidence="5" id="KW-1185">Reference proteome</keyword>
<evidence type="ECO:0000259" key="4">
    <source>
        <dbReference type="Pfam" id="PF01826"/>
    </source>
</evidence>
<reference evidence="6" key="1">
    <citation type="submission" date="2020-12" db="UniProtKB">
        <authorList>
            <consortium name="WormBaseParasite"/>
        </authorList>
    </citation>
    <scope>IDENTIFICATION</scope>
    <source>
        <strain evidence="6">MHco3</strain>
    </source>
</reference>
<dbReference type="Proteomes" id="UP000025227">
    <property type="component" value="Unplaced"/>
</dbReference>
<dbReference type="SUPFAM" id="SSF57567">
    <property type="entry name" value="Serine protease inhibitors"/>
    <property type="match status" value="2"/>
</dbReference>
<dbReference type="AlphaFoldDB" id="A0A7I5EBN9"/>
<dbReference type="CDD" id="cd19941">
    <property type="entry name" value="TIL"/>
    <property type="match status" value="1"/>
</dbReference>
<evidence type="ECO:0000313" key="6">
    <source>
        <dbReference type="WBParaSite" id="HCON_00125702-00001"/>
    </source>
</evidence>
<dbReference type="InterPro" id="IPR051368">
    <property type="entry name" value="SerProtInhib-TIL_Domain"/>
</dbReference>
<proteinExistence type="predicted"/>
<dbReference type="PANTHER" id="PTHR23259">
    <property type="entry name" value="RIDDLE"/>
    <property type="match status" value="1"/>
</dbReference>
<organism evidence="5 6">
    <name type="scientific">Haemonchus contortus</name>
    <name type="common">Barber pole worm</name>
    <dbReference type="NCBI Taxonomy" id="6289"/>
    <lineage>
        <taxon>Eukaryota</taxon>
        <taxon>Metazoa</taxon>
        <taxon>Ecdysozoa</taxon>
        <taxon>Nematoda</taxon>
        <taxon>Chromadorea</taxon>
        <taxon>Rhabditida</taxon>
        <taxon>Rhabditina</taxon>
        <taxon>Rhabditomorpha</taxon>
        <taxon>Strongyloidea</taxon>
        <taxon>Trichostrongylidae</taxon>
        <taxon>Haemonchus</taxon>
    </lineage>
</organism>
<keyword evidence="1" id="KW-0646">Protease inhibitor</keyword>
<keyword evidence="2" id="KW-0722">Serine protease inhibitor</keyword>
<feature type="domain" description="TIL" evidence="4">
    <location>
        <begin position="173"/>
        <end position="225"/>
    </location>
</feature>
<keyword evidence="3" id="KW-1015">Disulfide bond</keyword>
<evidence type="ECO:0000256" key="1">
    <source>
        <dbReference type="ARBA" id="ARBA00022690"/>
    </source>
</evidence>
<evidence type="ECO:0000256" key="2">
    <source>
        <dbReference type="ARBA" id="ARBA00022900"/>
    </source>
</evidence>
<evidence type="ECO:0000313" key="5">
    <source>
        <dbReference type="Proteomes" id="UP000025227"/>
    </source>
</evidence>
<dbReference type="WBParaSite" id="HCON_00125702-00001">
    <property type="protein sequence ID" value="HCON_00125702-00001"/>
    <property type="gene ID" value="HCON_00125702"/>
</dbReference>
<dbReference type="PANTHER" id="PTHR23259:SF70">
    <property type="entry name" value="ACCESSORY GLAND PROTEIN ACP62F-RELATED"/>
    <property type="match status" value="1"/>
</dbReference>
<feature type="domain" description="TIL" evidence="4">
    <location>
        <begin position="78"/>
        <end position="130"/>
    </location>
</feature>
<name>A0A7I5EBN9_HAECO</name>
<protein>
    <submittedName>
        <fullName evidence="6">TIL domain-containing protein</fullName>
    </submittedName>
</protein>
<dbReference type="Pfam" id="PF01826">
    <property type="entry name" value="TIL"/>
    <property type="match status" value="2"/>
</dbReference>
<evidence type="ECO:0000256" key="3">
    <source>
        <dbReference type="ARBA" id="ARBA00023157"/>
    </source>
</evidence>